<dbReference type="EMBL" id="CVQH01009779">
    <property type="protein sequence ID" value="CRK18581.1"/>
    <property type="molecule type" value="Genomic_DNA"/>
</dbReference>
<evidence type="ECO:0000256" key="1">
    <source>
        <dbReference type="ARBA" id="ARBA00023242"/>
    </source>
</evidence>
<dbReference type="Pfam" id="PF00172">
    <property type="entry name" value="Zn_clus"/>
    <property type="match status" value="2"/>
</dbReference>
<evidence type="ECO:0000259" key="3">
    <source>
        <dbReference type="PROSITE" id="PS50048"/>
    </source>
</evidence>
<dbReference type="GO" id="GO:0045944">
    <property type="term" value="P:positive regulation of transcription by RNA polymerase II"/>
    <property type="evidence" value="ECO:0007669"/>
    <property type="project" value="TreeGrafter"/>
</dbReference>
<feature type="region of interest" description="Disordered" evidence="2">
    <location>
        <begin position="148"/>
        <end position="194"/>
    </location>
</feature>
<dbReference type="Proteomes" id="UP000044602">
    <property type="component" value="Unassembled WGS sequence"/>
</dbReference>
<evidence type="ECO:0000256" key="2">
    <source>
        <dbReference type="SAM" id="MobiDB-lite"/>
    </source>
</evidence>
<feature type="region of interest" description="Disordered" evidence="2">
    <location>
        <begin position="957"/>
        <end position="985"/>
    </location>
</feature>
<evidence type="ECO:0000313" key="4">
    <source>
        <dbReference type="EMBL" id="CRK18581.1"/>
    </source>
</evidence>
<evidence type="ECO:0000313" key="5">
    <source>
        <dbReference type="Proteomes" id="UP000044602"/>
    </source>
</evidence>
<name>A0A0G4L9D2_VERLO</name>
<sequence length="1519" mass="169674">MNLPSSHIPNRRSSSIGSLTPVRDLLCTPPQKAIAATAVPTKSRRVRTGCLTCRERHLKCDEGTPDCLNCRKSSRECKRGVRLNFIDVQVKKPPRLLPPTVEWSVQFQDESRQIASEYVGGLKRYAHLPKNPAAPARRHRGHLDPTLRRQAHQHRVHAASVADASLPPPPTHFQMPPAPALYGYPPVRNHPDDRDAALQHATDAPFPTPQNSGQVQQPYAFSLQDHFNAMREETAARHHNHRTSDTSSSATSIAPLATGPPPSFRGVAHNTLALDGMMTPPPSEKAVAGEREYLNSPEEIHYMQVFVEEVGIWMDSLDKDKHFSRLIPYHSLKCPMLLNAFLACGVKHLTLTHPDCKDDKALHYYDTATTQLLRSLQNPDRNTAECATTAVVLNVYEIMSEKPGQRMRMNHIAGARALIRECGWDARSTGIGAACFWLNIGMEVLSCLAFNWQTSWDPDQWGLNLDFADKPEMGASGGGDEEEWVHRIFYIVARIANFRASIPKFQEASPHDEQIRLGNRLALWQELKRLCDRWNNACPRTMHPFGYLYPTHSRSKSAFPNVWLIKRAAIIGRLFYHTAQCILAQTNPMEPARASEEMRVLQLHHAHQVCGIVAHTRDRGIASVAIRSLAIASAVLTDPREQEEVLCILERIQTESGWGLGSVVDQEALEFFDVSLGVFIPDLGPGNRQEPVLSLNSPFEPSYDRPCQKTSSPYAFADESPLTMNLPSSHIPNRRSSSIGSLTPVRDLLCTPPQKAIAATAVPTKSRRVRTGCLTCRERHLKCDEGTPDCLNCRKSSRECKRGVRLNFIDVQVKKPPRLLPPTVEWSVQFQDESRQIASEYVGGLKRYAHLPKNPAAPARRHRGHLDPTLRRQAHQHRVHAANVADASLPPPPTHFQMPPAPALYGYPPVRIHPDDRDAALQHAPNAPFPTPQNSGHVQQPYAFSLQDHFNAMREETAARHHNHRTSDTSSSATSIAPLATGPPPSFRGVAHNTLALDGMMTPPPSEKAVAGEREYLNSPEEIHYMQVFVEEVGIWMDSLDKEKHFSRLIPYHSLKCPMLLNAFLACGVKHLTLTHPDCKDDKALHYYDTATTQLLRSLQNPDRNTAECATTAVVLNVYEIMSEKPGQRMRMNHIAGARALIRECGWDARSTGIGAACFWLNIGMEVLSCLAFNWQTSWDPDQWGLNLDFADKPEMGASGGGDEEEWVHRIFYIVARIANFRASIPKFQEASPHDEQIRLGNRLALWQELKRLCDRWNNACPRTMHPFGYLYPTHSRSKSAFPNVWLIKRAAIIGRLFYHTAQCILAQTNPMEPARASEEMRVLQLHHAHQVCGIVAHTRDRGIASVAIRSLAIASAVLTDPREQEEVLCILERIQTESGWGLGSVLGNGILKPFGLSTENFQMVKDEKTGGYSMNFNQGAGNSRLHDTNLKPNMASRIIRLHASTTPPAMMRYGPALMVGTSIAVVGSFIASQLTTSSRNLDRAFAKYNSPQSEASRKRSFEGAPDPRTNLLNCLGWK</sequence>
<dbReference type="SMART" id="SM00066">
    <property type="entry name" value="GAL4"/>
    <property type="match status" value="2"/>
</dbReference>
<dbReference type="CDD" id="cd12148">
    <property type="entry name" value="fungal_TF_MHR"/>
    <property type="match status" value="2"/>
</dbReference>
<keyword evidence="1" id="KW-0539">Nucleus</keyword>
<feature type="region of interest" description="Disordered" evidence="2">
    <location>
        <begin position="234"/>
        <end position="262"/>
    </location>
</feature>
<dbReference type="PROSITE" id="PS00463">
    <property type="entry name" value="ZN2_CY6_FUNGAL_1"/>
    <property type="match status" value="2"/>
</dbReference>
<protein>
    <recommendedName>
        <fullName evidence="3">Zn(2)-C6 fungal-type domain-containing protein</fullName>
    </recommendedName>
</protein>
<feature type="compositionally biased region" description="Pro residues" evidence="2">
    <location>
        <begin position="166"/>
        <end position="179"/>
    </location>
</feature>
<dbReference type="SUPFAM" id="SSF57701">
    <property type="entry name" value="Zn2/Cys6 DNA-binding domain"/>
    <property type="match status" value="2"/>
</dbReference>
<dbReference type="PROSITE" id="PS50048">
    <property type="entry name" value="ZN2_CY6_FUNGAL_2"/>
    <property type="match status" value="2"/>
</dbReference>
<dbReference type="InterPro" id="IPR036864">
    <property type="entry name" value="Zn2-C6_fun-type_DNA-bd_sf"/>
</dbReference>
<dbReference type="PANTHER" id="PTHR37534:SF40">
    <property type="entry name" value="ZN(2)-C6 FUNGAL-TYPE DOMAIN-CONTAINING PROTEIN"/>
    <property type="match status" value="1"/>
</dbReference>
<proteinExistence type="predicted"/>
<reference evidence="4 5" key="1">
    <citation type="submission" date="2015-05" db="EMBL/GenBank/DDBJ databases">
        <authorList>
            <person name="Wang D.B."/>
            <person name="Wang M."/>
        </authorList>
    </citation>
    <scope>NUCLEOTIDE SEQUENCE [LARGE SCALE GENOMIC DNA]</scope>
    <source>
        <strain evidence="4">VL1</strain>
    </source>
</reference>
<dbReference type="InterPro" id="IPR001138">
    <property type="entry name" value="Zn2Cys6_DnaBD"/>
</dbReference>
<keyword evidence="5" id="KW-1185">Reference proteome</keyword>
<dbReference type="GO" id="GO:0005634">
    <property type="term" value="C:nucleus"/>
    <property type="evidence" value="ECO:0007669"/>
    <property type="project" value="TreeGrafter"/>
</dbReference>
<dbReference type="PANTHER" id="PTHR37534">
    <property type="entry name" value="TRANSCRIPTIONAL ACTIVATOR PROTEIN UGA3"/>
    <property type="match status" value="1"/>
</dbReference>
<dbReference type="GO" id="GO:0000981">
    <property type="term" value="F:DNA-binding transcription factor activity, RNA polymerase II-specific"/>
    <property type="evidence" value="ECO:0007669"/>
    <property type="project" value="InterPro"/>
</dbReference>
<gene>
    <name evidence="4" type="ORF">BN1708_012395</name>
</gene>
<dbReference type="GO" id="GO:0000976">
    <property type="term" value="F:transcription cis-regulatory region binding"/>
    <property type="evidence" value="ECO:0007669"/>
    <property type="project" value="TreeGrafter"/>
</dbReference>
<feature type="domain" description="Zn(2)-C6 fungal-type" evidence="3">
    <location>
        <begin position="772"/>
        <end position="802"/>
    </location>
</feature>
<accession>A0A0G4L9D2</accession>
<dbReference type="CDD" id="cd00067">
    <property type="entry name" value="GAL4"/>
    <property type="match status" value="2"/>
</dbReference>
<feature type="domain" description="Zn(2)-C6 fungal-type" evidence="3">
    <location>
        <begin position="49"/>
        <end position="79"/>
    </location>
</feature>
<dbReference type="Gene3D" id="4.10.240.10">
    <property type="entry name" value="Zn(2)-C6 fungal-type DNA-binding domain"/>
    <property type="match status" value="2"/>
</dbReference>
<organism evidence="4 5">
    <name type="scientific">Verticillium longisporum</name>
    <name type="common">Verticillium dahliae var. longisporum</name>
    <dbReference type="NCBI Taxonomy" id="100787"/>
    <lineage>
        <taxon>Eukaryota</taxon>
        <taxon>Fungi</taxon>
        <taxon>Dikarya</taxon>
        <taxon>Ascomycota</taxon>
        <taxon>Pezizomycotina</taxon>
        <taxon>Sordariomycetes</taxon>
        <taxon>Hypocreomycetidae</taxon>
        <taxon>Glomerellales</taxon>
        <taxon>Plectosphaerellaceae</taxon>
        <taxon>Verticillium</taxon>
    </lineage>
</organism>
<dbReference type="STRING" id="100787.A0A0G4L9D2"/>
<dbReference type="GO" id="GO:0008270">
    <property type="term" value="F:zinc ion binding"/>
    <property type="evidence" value="ECO:0007669"/>
    <property type="project" value="InterPro"/>
</dbReference>